<gene>
    <name evidence="2" type="ORF">CRG98_044211</name>
</gene>
<feature type="region of interest" description="Disordered" evidence="1">
    <location>
        <begin position="20"/>
        <end position="45"/>
    </location>
</feature>
<evidence type="ECO:0000313" key="3">
    <source>
        <dbReference type="Proteomes" id="UP000233551"/>
    </source>
</evidence>
<accession>A0A2I0HUL8</accession>
<protein>
    <submittedName>
        <fullName evidence="2">Uncharacterized protein</fullName>
    </submittedName>
</protein>
<keyword evidence="3" id="KW-1185">Reference proteome</keyword>
<dbReference type="AlphaFoldDB" id="A0A2I0HUL8"/>
<evidence type="ECO:0000313" key="2">
    <source>
        <dbReference type="EMBL" id="PKI35401.1"/>
    </source>
</evidence>
<comment type="caution">
    <text evidence="2">The sequence shown here is derived from an EMBL/GenBank/DDBJ whole genome shotgun (WGS) entry which is preliminary data.</text>
</comment>
<organism evidence="2 3">
    <name type="scientific">Punica granatum</name>
    <name type="common">Pomegranate</name>
    <dbReference type="NCBI Taxonomy" id="22663"/>
    <lineage>
        <taxon>Eukaryota</taxon>
        <taxon>Viridiplantae</taxon>
        <taxon>Streptophyta</taxon>
        <taxon>Embryophyta</taxon>
        <taxon>Tracheophyta</taxon>
        <taxon>Spermatophyta</taxon>
        <taxon>Magnoliopsida</taxon>
        <taxon>eudicotyledons</taxon>
        <taxon>Gunneridae</taxon>
        <taxon>Pentapetalae</taxon>
        <taxon>rosids</taxon>
        <taxon>malvids</taxon>
        <taxon>Myrtales</taxon>
        <taxon>Lythraceae</taxon>
        <taxon>Punica</taxon>
    </lineage>
</organism>
<dbReference type="EMBL" id="PGOL01005348">
    <property type="protein sequence ID" value="PKI35401.1"/>
    <property type="molecule type" value="Genomic_DNA"/>
</dbReference>
<evidence type="ECO:0000256" key="1">
    <source>
        <dbReference type="SAM" id="MobiDB-lite"/>
    </source>
</evidence>
<name>A0A2I0HUL8_PUNGR</name>
<feature type="compositionally biased region" description="Basic residues" evidence="1">
    <location>
        <begin position="20"/>
        <end position="36"/>
    </location>
</feature>
<sequence length="122" mass="14050">MFGCKSSNVRASWARHDRGLRRAIGRAGRRGSRQARARTSTGKQAGCQRTFGTWMSKSICADERAHRYFELRVSKRREEEDKGGWARGRLPLGSPWTQRLKRKNREKDRVSIGRVFEARGSN</sequence>
<reference evidence="2 3" key="1">
    <citation type="submission" date="2017-11" db="EMBL/GenBank/DDBJ databases">
        <title>De-novo sequencing of pomegranate (Punica granatum L.) genome.</title>
        <authorList>
            <person name="Akparov Z."/>
            <person name="Amiraslanov A."/>
            <person name="Hajiyeva S."/>
            <person name="Abbasov M."/>
            <person name="Kaur K."/>
            <person name="Hamwieh A."/>
            <person name="Solovyev V."/>
            <person name="Salamov A."/>
            <person name="Braich B."/>
            <person name="Kosarev P."/>
            <person name="Mahmoud A."/>
            <person name="Hajiyev E."/>
            <person name="Babayeva S."/>
            <person name="Izzatullayeva V."/>
            <person name="Mammadov A."/>
            <person name="Mammadov A."/>
            <person name="Sharifova S."/>
            <person name="Ojaghi J."/>
            <person name="Eynullazada K."/>
            <person name="Bayramov B."/>
            <person name="Abdulazimova A."/>
            <person name="Shahmuradov I."/>
        </authorList>
    </citation>
    <scope>NUCLEOTIDE SEQUENCE [LARGE SCALE GENOMIC DNA]</scope>
    <source>
        <strain evidence="3">cv. AG2017</strain>
        <tissue evidence="2">Leaf</tissue>
    </source>
</reference>
<proteinExistence type="predicted"/>
<dbReference type="Proteomes" id="UP000233551">
    <property type="component" value="Unassembled WGS sequence"/>
</dbReference>